<dbReference type="PANTHER" id="PTHR43976">
    <property type="entry name" value="SHORT CHAIN DEHYDROGENASE"/>
    <property type="match status" value="1"/>
</dbReference>
<dbReference type="PROSITE" id="PS00061">
    <property type="entry name" value="ADH_SHORT"/>
    <property type="match status" value="1"/>
</dbReference>
<evidence type="ECO:0000256" key="2">
    <source>
        <dbReference type="ARBA" id="ARBA00023002"/>
    </source>
</evidence>
<gene>
    <name evidence="3" type="ORF">PPYR1160_LOCUS10970</name>
    <name evidence="4" type="ORF">PPYR1160_LOCUS10971</name>
</gene>
<dbReference type="GO" id="GO:0016491">
    <property type="term" value="F:oxidoreductase activity"/>
    <property type="evidence" value="ECO:0007669"/>
    <property type="project" value="UniProtKB-KW"/>
</dbReference>
<dbReference type="PRINTS" id="PR00081">
    <property type="entry name" value="GDHRDH"/>
</dbReference>
<dbReference type="InterPro" id="IPR051911">
    <property type="entry name" value="SDR_oxidoreductase"/>
</dbReference>
<keyword evidence="2" id="KW-0560">Oxidoreductase</keyword>
<dbReference type="SUPFAM" id="SSF51735">
    <property type="entry name" value="NAD(P)-binding Rossmann-fold domains"/>
    <property type="match status" value="1"/>
</dbReference>
<dbReference type="Pfam" id="PF00106">
    <property type="entry name" value="adh_short"/>
    <property type="match status" value="1"/>
</dbReference>
<dbReference type="EMBL" id="HBEA01014344">
    <property type="protein sequence ID" value="CAD8261468.1"/>
    <property type="molecule type" value="Transcribed_RNA"/>
</dbReference>
<dbReference type="PANTHER" id="PTHR43976:SF16">
    <property type="entry name" value="SHORT-CHAIN DEHYDROGENASE_REDUCTASE FAMILY PROTEIN"/>
    <property type="match status" value="1"/>
</dbReference>
<evidence type="ECO:0000256" key="1">
    <source>
        <dbReference type="ARBA" id="ARBA00006484"/>
    </source>
</evidence>
<dbReference type="Gene3D" id="3.40.50.720">
    <property type="entry name" value="NAD(P)-binding Rossmann-like Domain"/>
    <property type="match status" value="1"/>
</dbReference>
<evidence type="ECO:0000313" key="4">
    <source>
        <dbReference type="EMBL" id="CAD8261469.1"/>
    </source>
</evidence>
<accession>A0A6U0VF07</accession>
<dbReference type="InterPro" id="IPR002347">
    <property type="entry name" value="SDR_fam"/>
</dbReference>
<protein>
    <submittedName>
        <fullName evidence="3">Uncharacterized protein</fullName>
    </submittedName>
</protein>
<comment type="similarity">
    <text evidence="1">Belongs to the short-chain dehydrogenases/reductases (SDR) family.</text>
</comment>
<evidence type="ECO:0000313" key="3">
    <source>
        <dbReference type="EMBL" id="CAD8261468.1"/>
    </source>
</evidence>
<reference evidence="3" key="1">
    <citation type="submission" date="2021-01" db="EMBL/GenBank/DDBJ databases">
        <authorList>
            <person name="Corre E."/>
            <person name="Pelletier E."/>
            <person name="Niang G."/>
            <person name="Scheremetjew M."/>
            <person name="Finn R."/>
            <person name="Kale V."/>
            <person name="Holt S."/>
            <person name="Cochrane G."/>
            <person name="Meng A."/>
            <person name="Brown T."/>
            <person name="Cohen L."/>
        </authorList>
    </citation>
    <scope>NUCLEOTIDE SEQUENCE</scope>
    <source>
        <strain evidence="3">CCMP2078</strain>
    </source>
</reference>
<dbReference type="AlphaFoldDB" id="A0A6U0VF07"/>
<dbReference type="InterPro" id="IPR036291">
    <property type="entry name" value="NAD(P)-bd_dom_sf"/>
</dbReference>
<proteinExistence type="inferred from homology"/>
<name>A0A6U0VF07_9STRA</name>
<dbReference type="EMBL" id="HBEA01014345">
    <property type="protein sequence ID" value="CAD8261469.1"/>
    <property type="molecule type" value="Transcribed_RNA"/>
</dbReference>
<sequence>MREQHSGAVVHISSTGGVMSFAGFGAYSASKFGLEGLSGALQQGMAPFGVKGMIAEPGAFRTSFAKSGALRHMPEMDAYRDVVGGERTFARGMNGTQQGDPDKAAVEIDRAIQAESTPLRLQLGEDAVTAVRQHAEKLLEDLRTWEPVALDTAVTEEVKDGD</sequence>
<dbReference type="InterPro" id="IPR020904">
    <property type="entry name" value="Sc_DH/Rdtase_CS"/>
</dbReference>
<organism evidence="3">
    <name type="scientific">Pinguiococcus pyrenoidosus</name>
    <dbReference type="NCBI Taxonomy" id="172671"/>
    <lineage>
        <taxon>Eukaryota</taxon>
        <taxon>Sar</taxon>
        <taxon>Stramenopiles</taxon>
        <taxon>Ochrophyta</taxon>
        <taxon>Pinguiophyceae</taxon>
        <taxon>Pinguiochrysidales</taxon>
        <taxon>Pinguiochrysidaceae</taxon>
        <taxon>Pinguiococcus</taxon>
    </lineage>
</organism>